<evidence type="ECO:0008006" key="3">
    <source>
        <dbReference type="Google" id="ProtNLM"/>
    </source>
</evidence>
<name>A0A9P6T5P5_9BASI</name>
<dbReference type="InterPro" id="IPR043502">
    <property type="entry name" value="DNA/RNA_pol_sf"/>
</dbReference>
<accession>A0A9P6T5P5</accession>
<evidence type="ECO:0000313" key="1">
    <source>
        <dbReference type="EMBL" id="KAG0139926.1"/>
    </source>
</evidence>
<sequence length="71" mass="8068">APLNFYIVYSKSVEEHENHIMQVLLALEAAELKVSGPKSLLFAEEIQFVGHMISKDGIKPMQDKIEAIQNW</sequence>
<dbReference type="EMBL" id="MU167500">
    <property type="protein sequence ID" value="KAG0139926.1"/>
    <property type="molecule type" value="Genomic_DNA"/>
</dbReference>
<reference evidence="1" key="1">
    <citation type="submission" date="2013-11" db="EMBL/GenBank/DDBJ databases">
        <title>Genome sequence of the fusiform rust pathogen reveals effectors for host alternation and coevolution with pine.</title>
        <authorList>
            <consortium name="DOE Joint Genome Institute"/>
            <person name="Smith K."/>
            <person name="Pendleton A."/>
            <person name="Kubisiak T."/>
            <person name="Anderson C."/>
            <person name="Salamov A."/>
            <person name="Aerts A."/>
            <person name="Riley R."/>
            <person name="Clum A."/>
            <person name="Lindquist E."/>
            <person name="Ence D."/>
            <person name="Campbell M."/>
            <person name="Kronenberg Z."/>
            <person name="Feau N."/>
            <person name="Dhillon B."/>
            <person name="Hamelin R."/>
            <person name="Burleigh J."/>
            <person name="Smith J."/>
            <person name="Yandell M."/>
            <person name="Nelson C."/>
            <person name="Grigoriev I."/>
            <person name="Davis J."/>
        </authorList>
    </citation>
    <scope>NUCLEOTIDE SEQUENCE</scope>
    <source>
        <strain evidence="1">G11</strain>
    </source>
</reference>
<dbReference type="AlphaFoldDB" id="A0A9P6T5P5"/>
<dbReference type="OrthoDB" id="1750432at2759"/>
<organism evidence="1 2">
    <name type="scientific">Cronartium quercuum f. sp. fusiforme G11</name>
    <dbReference type="NCBI Taxonomy" id="708437"/>
    <lineage>
        <taxon>Eukaryota</taxon>
        <taxon>Fungi</taxon>
        <taxon>Dikarya</taxon>
        <taxon>Basidiomycota</taxon>
        <taxon>Pucciniomycotina</taxon>
        <taxon>Pucciniomycetes</taxon>
        <taxon>Pucciniales</taxon>
        <taxon>Coleosporiaceae</taxon>
        <taxon>Cronartium</taxon>
    </lineage>
</organism>
<feature type="non-terminal residue" evidence="1">
    <location>
        <position position="71"/>
    </location>
</feature>
<proteinExistence type="predicted"/>
<feature type="non-terminal residue" evidence="1">
    <location>
        <position position="1"/>
    </location>
</feature>
<dbReference type="InterPro" id="IPR051320">
    <property type="entry name" value="Viral_Replic_Matur_Polypro"/>
</dbReference>
<comment type="caution">
    <text evidence="1">The sequence shown here is derived from an EMBL/GenBank/DDBJ whole genome shotgun (WGS) entry which is preliminary data.</text>
</comment>
<dbReference type="PANTHER" id="PTHR33064:SF37">
    <property type="entry name" value="RIBONUCLEASE H"/>
    <property type="match status" value="1"/>
</dbReference>
<evidence type="ECO:0000313" key="2">
    <source>
        <dbReference type="Proteomes" id="UP000886653"/>
    </source>
</evidence>
<protein>
    <recommendedName>
        <fullName evidence="3">Reverse transcriptase domain-containing protein</fullName>
    </recommendedName>
</protein>
<dbReference type="InterPro" id="IPR043128">
    <property type="entry name" value="Rev_trsase/Diguanyl_cyclase"/>
</dbReference>
<dbReference type="Gene3D" id="3.30.70.270">
    <property type="match status" value="1"/>
</dbReference>
<dbReference type="SUPFAM" id="SSF56672">
    <property type="entry name" value="DNA/RNA polymerases"/>
    <property type="match status" value="1"/>
</dbReference>
<dbReference type="Proteomes" id="UP000886653">
    <property type="component" value="Unassembled WGS sequence"/>
</dbReference>
<gene>
    <name evidence="1" type="ORF">CROQUDRAFT_12080</name>
</gene>
<keyword evidence="2" id="KW-1185">Reference proteome</keyword>
<dbReference type="PANTHER" id="PTHR33064">
    <property type="entry name" value="POL PROTEIN"/>
    <property type="match status" value="1"/>
</dbReference>